<protein>
    <recommendedName>
        <fullName evidence="3">N-acetyltransferase domain-containing protein</fullName>
    </recommendedName>
</protein>
<dbReference type="EMBL" id="BJNF01000062">
    <property type="protein sequence ID" value="GEC16403.1"/>
    <property type="molecule type" value="Genomic_DNA"/>
</dbReference>
<dbReference type="Proteomes" id="UP000318825">
    <property type="component" value="Unassembled WGS sequence"/>
</dbReference>
<dbReference type="RefSeq" id="WP_141384037.1">
    <property type="nucleotide sequence ID" value="NZ_BJNF01000062.1"/>
</dbReference>
<reference evidence="1 2" key="1">
    <citation type="submission" date="2019-06" db="EMBL/GenBank/DDBJ databases">
        <title>Whole genome shotgun sequence of Nitrobacter winogradskyi NBRC 14297.</title>
        <authorList>
            <person name="Hosoyama A."/>
            <person name="Uohara A."/>
            <person name="Ohji S."/>
            <person name="Ichikawa N."/>
        </authorList>
    </citation>
    <scope>NUCLEOTIDE SEQUENCE [LARGE SCALE GENOMIC DNA]</scope>
    <source>
        <strain evidence="1 2">NBRC 14297</strain>
    </source>
</reference>
<comment type="caution">
    <text evidence="1">The sequence shown here is derived from an EMBL/GenBank/DDBJ whole genome shotgun (WGS) entry which is preliminary data.</text>
</comment>
<evidence type="ECO:0000313" key="1">
    <source>
        <dbReference type="EMBL" id="GEC16403.1"/>
    </source>
</evidence>
<sequence length="200" mass="22550">MITRPVQQTDADSIARVHEHALPWSINGRLGHSHLKGMYERLLSGPDCVGYVSVHKDEIIAFQISTTNWEAARKRLAEIDWRSKAKIVGTCLSHPYDLVALFEAVFLIPWTFRRTKVKAEIMAWAAEPANPIAVMGAYQCLLSSISELARRGETRCVGQMQKPNERPMKALSKLSPVIFSKYIRNDVLIFNCTEIAKKAV</sequence>
<dbReference type="OrthoDB" id="9820218at2"/>
<name>A0A4Y3WBV5_NITWI</name>
<evidence type="ECO:0000313" key="2">
    <source>
        <dbReference type="Proteomes" id="UP000318825"/>
    </source>
</evidence>
<dbReference type="AlphaFoldDB" id="A0A4Y3WBV5"/>
<accession>A0A4Y3WBV5</accession>
<evidence type="ECO:0008006" key="3">
    <source>
        <dbReference type="Google" id="ProtNLM"/>
    </source>
</evidence>
<proteinExistence type="predicted"/>
<gene>
    <name evidence="1" type="ORF">NWI01_22950</name>
</gene>
<organism evidence="1 2">
    <name type="scientific">Nitrobacter winogradskyi</name>
    <name type="common">Nitrobacter agilis</name>
    <dbReference type="NCBI Taxonomy" id="913"/>
    <lineage>
        <taxon>Bacteria</taxon>
        <taxon>Pseudomonadati</taxon>
        <taxon>Pseudomonadota</taxon>
        <taxon>Alphaproteobacteria</taxon>
        <taxon>Hyphomicrobiales</taxon>
        <taxon>Nitrobacteraceae</taxon>
        <taxon>Nitrobacter</taxon>
    </lineage>
</organism>